<evidence type="ECO:0000256" key="1">
    <source>
        <dbReference type="ARBA" id="ARBA00004370"/>
    </source>
</evidence>
<feature type="transmembrane region" description="Helical" evidence="5">
    <location>
        <begin position="35"/>
        <end position="57"/>
    </location>
</feature>
<dbReference type="Pfam" id="PF00001">
    <property type="entry name" value="7tm_1"/>
    <property type="match status" value="1"/>
</dbReference>
<keyword evidence="8" id="KW-1185">Reference proteome</keyword>
<dbReference type="GO" id="GO:0016020">
    <property type="term" value="C:membrane"/>
    <property type="evidence" value="ECO:0007669"/>
    <property type="project" value="UniProtKB-SubCell"/>
</dbReference>
<dbReference type="InterPro" id="IPR017452">
    <property type="entry name" value="GPCR_Rhodpsn_7TM"/>
</dbReference>
<keyword evidence="2 5" id="KW-0812">Transmembrane</keyword>
<evidence type="ECO:0000313" key="8">
    <source>
        <dbReference type="Proteomes" id="UP000749559"/>
    </source>
</evidence>
<evidence type="ECO:0000256" key="2">
    <source>
        <dbReference type="ARBA" id="ARBA00022692"/>
    </source>
</evidence>
<dbReference type="CDD" id="cd00637">
    <property type="entry name" value="7tm_classA_rhodopsin-like"/>
    <property type="match status" value="1"/>
</dbReference>
<feature type="transmembrane region" description="Helical" evidence="5">
    <location>
        <begin position="130"/>
        <end position="148"/>
    </location>
</feature>
<keyword evidence="4 5" id="KW-0472">Membrane</keyword>
<name>A0A8S4PAT6_OWEFU</name>
<evidence type="ECO:0000259" key="6">
    <source>
        <dbReference type="PROSITE" id="PS50262"/>
    </source>
</evidence>
<dbReference type="OrthoDB" id="10042731at2759"/>
<feature type="transmembrane region" description="Helical" evidence="5">
    <location>
        <begin position="168"/>
        <end position="187"/>
    </location>
</feature>
<dbReference type="PANTHER" id="PTHR45698">
    <property type="entry name" value="TRACE AMINE-ASSOCIATED RECEPTOR 19N-RELATED"/>
    <property type="match status" value="1"/>
</dbReference>
<dbReference type="EMBL" id="CAIIXF020000007">
    <property type="protein sequence ID" value="CAH1790365.1"/>
    <property type="molecule type" value="Genomic_DNA"/>
</dbReference>
<feature type="non-terminal residue" evidence="7">
    <location>
        <position position="1"/>
    </location>
</feature>
<dbReference type="Gene3D" id="1.20.1070.10">
    <property type="entry name" value="Rhodopsin 7-helix transmembrane proteins"/>
    <property type="match status" value="1"/>
</dbReference>
<evidence type="ECO:0000313" key="7">
    <source>
        <dbReference type="EMBL" id="CAH1790365.1"/>
    </source>
</evidence>
<gene>
    <name evidence="7" type="ORF">OFUS_LOCUS15579</name>
</gene>
<protein>
    <recommendedName>
        <fullName evidence="6">G-protein coupled receptors family 1 profile domain-containing protein</fullName>
    </recommendedName>
</protein>
<proteinExistence type="predicted"/>
<evidence type="ECO:0000256" key="3">
    <source>
        <dbReference type="ARBA" id="ARBA00022989"/>
    </source>
</evidence>
<keyword evidence="3 5" id="KW-1133">Transmembrane helix</keyword>
<dbReference type="SUPFAM" id="SSF81321">
    <property type="entry name" value="Family A G protein-coupled receptor-like"/>
    <property type="match status" value="1"/>
</dbReference>
<comment type="caution">
    <text evidence="7">The sequence shown here is derived from an EMBL/GenBank/DDBJ whole genome shotgun (WGS) entry which is preliminary data.</text>
</comment>
<accession>A0A8S4PAT6</accession>
<evidence type="ECO:0000256" key="5">
    <source>
        <dbReference type="SAM" id="Phobius"/>
    </source>
</evidence>
<dbReference type="AlphaFoldDB" id="A0A8S4PAT6"/>
<evidence type="ECO:0000256" key="4">
    <source>
        <dbReference type="ARBA" id="ARBA00023136"/>
    </source>
</evidence>
<dbReference type="GO" id="GO:0004930">
    <property type="term" value="F:G protein-coupled receptor activity"/>
    <property type="evidence" value="ECO:0007669"/>
    <property type="project" value="InterPro"/>
</dbReference>
<dbReference type="InterPro" id="IPR000276">
    <property type="entry name" value="GPCR_Rhodpsn"/>
</dbReference>
<dbReference type="Proteomes" id="UP000749559">
    <property type="component" value="Unassembled WGS sequence"/>
</dbReference>
<feature type="domain" description="G-protein coupled receptors family 1 profile" evidence="6">
    <location>
        <begin position="1"/>
        <end position="187"/>
    </location>
</feature>
<comment type="subcellular location">
    <subcellularLocation>
        <location evidence="1">Membrane</location>
    </subcellularLocation>
</comment>
<sequence>RLQPINLVAMTLEKYIAVLYPLKHKYFFTEGKTKIILGLVWLIGPSFYLALAVTTTYRDGDCGVYAKFRTVPVIQYVYSYSNFVVMWYIPLIIMAVCYGRMAWFLHSNTNLNVGASSDLRRLKMVQARRNIIKTLILVALLNIMCTSPKQVFDFLFLSGVPLSLEGNFYNFAVAAVFSNCAVNPVLYSIQFQDFKKGVVNLFCCKRPGIETA</sequence>
<organism evidence="7 8">
    <name type="scientific">Owenia fusiformis</name>
    <name type="common">Polychaete worm</name>
    <dbReference type="NCBI Taxonomy" id="6347"/>
    <lineage>
        <taxon>Eukaryota</taxon>
        <taxon>Metazoa</taxon>
        <taxon>Spiralia</taxon>
        <taxon>Lophotrochozoa</taxon>
        <taxon>Annelida</taxon>
        <taxon>Polychaeta</taxon>
        <taxon>Sedentaria</taxon>
        <taxon>Canalipalpata</taxon>
        <taxon>Sabellida</taxon>
        <taxon>Oweniida</taxon>
        <taxon>Oweniidae</taxon>
        <taxon>Owenia</taxon>
    </lineage>
</organism>
<dbReference type="PANTHER" id="PTHR45698:SF1">
    <property type="entry name" value="TRACE AMINE-ASSOCIATED RECEPTOR 13C-LIKE"/>
    <property type="match status" value="1"/>
</dbReference>
<dbReference type="PRINTS" id="PR00237">
    <property type="entry name" value="GPCRRHODOPSN"/>
</dbReference>
<dbReference type="PROSITE" id="PS50262">
    <property type="entry name" value="G_PROTEIN_RECEP_F1_2"/>
    <property type="match status" value="1"/>
</dbReference>
<feature type="transmembrane region" description="Helical" evidence="5">
    <location>
        <begin position="77"/>
        <end position="98"/>
    </location>
</feature>
<reference evidence="7" key="1">
    <citation type="submission" date="2022-03" db="EMBL/GenBank/DDBJ databases">
        <authorList>
            <person name="Martin C."/>
        </authorList>
    </citation>
    <scope>NUCLEOTIDE SEQUENCE</scope>
</reference>